<accession>B3E7B6</accession>
<evidence type="ECO:0000313" key="2">
    <source>
        <dbReference type="Proteomes" id="UP000002420"/>
    </source>
</evidence>
<keyword evidence="2" id="KW-1185">Reference proteome</keyword>
<dbReference type="AlphaFoldDB" id="B3E7B6"/>
<sequence>MALTKEEKDWCFSTAVNLAFKMAEGGGAEKGVEIANCIEYSYQILTKLTEEVKN</sequence>
<protein>
    <submittedName>
        <fullName evidence="1">Uncharacterized protein</fullName>
    </submittedName>
</protein>
<dbReference type="EMBL" id="CP001089">
    <property type="protein sequence ID" value="ACD96433.1"/>
    <property type="molecule type" value="Genomic_DNA"/>
</dbReference>
<organism evidence="1 2">
    <name type="scientific">Trichlorobacter lovleyi (strain ATCC BAA-1151 / DSM 17278 / SZ)</name>
    <name type="common">Geobacter lovleyi</name>
    <dbReference type="NCBI Taxonomy" id="398767"/>
    <lineage>
        <taxon>Bacteria</taxon>
        <taxon>Pseudomonadati</taxon>
        <taxon>Thermodesulfobacteriota</taxon>
        <taxon>Desulfuromonadia</taxon>
        <taxon>Geobacterales</taxon>
        <taxon>Geobacteraceae</taxon>
        <taxon>Trichlorobacter</taxon>
    </lineage>
</organism>
<reference evidence="1 2" key="1">
    <citation type="submission" date="2008-05" db="EMBL/GenBank/DDBJ databases">
        <title>Complete sequence of chromosome of Geobacter lovleyi SZ.</title>
        <authorList>
            <consortium name="US DOE Joint Genome Institute"/>
            <person name="Lucas S."/>
            <person name="Copeland A."/>
            <person name="Lapidus A."/>
            <person name="Glavina del Rio T."/>
            <person name="Dalin E."/>
            <person name="Tice H."/>
            <person name="Bruce D."/>
            <person name="Goodwin L."/>
            <person name="Pitluck S."/>
            <person name="Chertkov O."/>
            <person name="Meincke L."/>
            <person name="Brettin T."/>
            <person name="Detter J.C."/>
            <person name="Han C."/>
            <person name="Tapia R."/>
            <person name="Kuske C.R."/>
            <person name="Schmutz J."/>
            <person name="Larimer F."/>
            <person name="Land M."/>
            <person name="Hauser L."/>
            <person name="Kyrpides N."/>
            <person name="Mikhailova N."/>
            <person name="Sung Y."/>
            <person name="Fletcher K.E."/>
            <person name="Ritalahti K.M."/>
            <person name="Loeffler F.E."/>
            <person name="Richardson P."/>
        </authorList>
    </citation>
    <scope>NUCLEOTIDE SEQUENCE [LARGE SCALE GENOMIC DNA]</scope>
    <source>
        <strain evidence="2">ATCC BAA-1151 / DSM 17278 / SZ</strain>
    </source>
</reference>
<proteinExistence type="predicted"/>
<dbReference type="Proteomes" id="UP000002420">
    <property type="component" value="Chromosome"/>
</dbReference>
<dbReference type="HOGENOM" id="CLU_3043828_0_0_7"/>
<name>B3E7B6_TRIL1</name>
<dbReference type="KEGG" id="glo:Glov_2720"/>
<dbReference type="STRING" id="398767.Glov_2720"/>
<dbReference type="RefSeq" id="WP_012470762.1">
    <property type="nucleotide sequence ID" value="NC_010814.1"/>
</dbReference>
<evidence type="ECO:0000313" key="1">
    <source>
        <dbReference type="EMBL" id="ACD96433.1"/>
    </source>
</evidence>
<gene>
    <name evidence="1" type="ordered locus">Glov_2720</name>
</gene>